<evidence type="ECO:0000313" key="6">
    <source>
        <dbReference type="Proteomes" id="UP001201873"/>
    </source>
</evidence>
<dbReference type="PANTHER" id="PTHR11019">
    <property type="entry name" value="HTH-TYPE TRANSCRIPTIONAL REGULATOR NIMR"/>
    <property type="match status" value="1"/>
</dbReference>
<proteinExistence type="predicted"/>
<keyword evidence="2" id="KW-0238">DNA-binding</keyword>
<dbReference type="InterPro" id="IPR020449">
    <property type="entry name" value="Tscrpt_reg_AraC-type_HTH"/>
</dbReference>
<dbReference type="InterPro" id="IPR003313">
    <property type="entry name" value="AraC-bd"/>
</dbReference>
<dbReference type="SUPFAM" id="SSF46689">
    <property type="entry name" value="Homeodomain-like"/>
    <property type="match status" value="2"/>
</dbReference>
<dbReference type="Proteomes" id="UP001201873">
    <property type="component" value="Unassembled WGS sequence"/>
</dbReference>
<feature type="domain" description="HTH araC/xylS-type" evidence="4">
    <location>
        <begin position="156"/>
        <end position="253"/>
    </location>
</feature>
<evidence type="ECO:0000256" key="2">
    <source>
        <dbReference type="ARBA" id="ARBA00023125"/>
    </source>
</evidence>
<evidence type="ECO:0000259" key="4">
    <source>
        <dbReference type="PROSITE" id="PS01124"/>
    </source>
</evidence>
<dbReference type="InterPro" id="IPR018062">
    <property type="entry name" value="HTH_AraC-typ_CS"/>
</dbReference>
<dbReference type="CDD" id="cd06124">
    <property type="entry name" value="cupin_NimR-like_N"/>
    <property type="match status" value="1"/>
</dbReference>
<keyword evidence="6" id="KW-1185">Reference proteome</keyword>
<dbReference type="InterPro" id="IPR014710">
    <property type="entry name" value="RmlC-like_jellyroll"/>
</dbReference>
<dbReference type="InterPro" id="IPR009057">
    <property type="entry name" value="Homeodomain-like_sf"/>
</dbReference>
<dbReference type="PROSITE" id="PS00041">
    <property type="entry name" value="HTH_ARAC_FAMILY_1"/>
    <property type="match status" value="1"/>
</dbReference>
<dbReference type="Gene3D" id="2.60.120.10">
    <property type="entry name" value="Jelly Rolls"/>
    <property type="match status" value="1"/>
</dbReference>
<evidence type="ECO:0000256" key="1">
    <source>
        <dbReference type="ARBA" id="ARBA00023015"/>
    </source>
</evidence>
<dbReference type="PRINTS" id="PR00032">
    <property type="entry name" value="HTHARAC"/>
</dbReference>
<dbReference type="SMART" id="SM00342">
    <property type="entry name" value="HTH_ARAC"/>
    <property type="match status" value="1"/>
</dbReference>
<dbReference type="EMBL" id="JALKFT010000014">
    <property type="protein sequence ID" value="MCK9877108.1"/>
    <property type="molecule type" value="Genomic_DNA"/>
</dbReference>
<dbReference type="InterPro" id="IPR011051">
    <property type="entry name" value="RmlC_Cupin_sf"/>
</dbReference>
<gene>
    <name evidence="5" type="ORF">MXD59_15220</name>
</gene>
<comment type="caution">
    <text evidence="5">The sequence shown here is derived from an EMBL/GenBank/DDBJ whole genome shotgun (WGS) entry which is preliminary data.</text>
</comment>
<reference evidence="5 6" key="1">
    <citation type="submission" date="2022-04" db="EMBL/GenBank/DDBJ databases">
        <title>Genome diversity in the genus Frankia.</title>
        <authorList>
            <person name="Carlos-Shanley C."/>
            <person name="Hahn D."/>
        </authorList>
    </citation>
    <scope>NUCLEOTIDE SEQUENCE [LARGE SCALE GENOMIC DNA]</scope>
    <source>
        <strain evidence="5 6">Ag45/Mut15</strain>
    </source>
</reference>
<keyword evidence="1" id="KW-0805">Transcription regulation</keyword>
<organism evidence="5 6">
    <name type="scientific">Frankia umida</name>
    <dbReference type="NCBI Taxonomy" id="573489"/>
    <lineage>
        <taxon>Bacteria</taxon>
        <taxon>Bacillati</taxon>
        <taxon>Actinomycetota</taxon>
        <taxon>Actinomycetes</taxon>
        <taxon>Frankiales</taxon>
        <taxon>Frankiaceae</taxon>
        <taxon>Frankia</taxon>
    </lineage>
</organism>
<dbReference type="InterPro" id="IPR018060">
    <property type="entry name" value="HTH_AraC"/>
</dbReference>
<keyword evidence="3" id="KW-0804">Transcription</keyword>
<dbReference type="Pfam" id="PF02311">
    <property type="entry name" value="AraC_binding"/>
    <property type="match status" value="1"/>
</dbReference>
<evidence type="ECO:0000256" key="3">
    <source>
        <dbReference type="ARBA" id="ARBA00023163"/>
    </source>
</evidence>
<dbReference type="Pfam" id="PF12833">
    <property type="entry name" value="HTH_18"/>
    <property type="match status" value="1"/>
</dbReference>
<name>A0ABT0JZY7_9ACTN</name>
<protein>
    <submittedName>
        <fullName evidence="5">Helix-turn-helix transcriptional regulator</fullName>
    </submittedName>
</protein>
<dbReference type="PROSITE" id="PS01124">
    <property type="entry name" value="HTH_ARAC_FAMILY_2"/>
    <property type="match status" value="1"/>
</dbReference>
<accession>A0ABT0JZY7</accession>
<dbReference type="Gene3D" id="1.10.10.60">
    <property type="entry name" value="Homeodomain-like"/>
    <property type="match status" value="1"/>
</dbReference>
<evidence type="ECO:0000313" key="5">
    <source>
        <dbReference type="EMBL" id="MCK9877108.1"/>
    </source>
</evidence>
<dbReference type="PANTHER" id="PTHR11019:SF159">
    <property type="entry name" value="TRANSCRIPTIONAL REGULATOR-RELATED"/>
    <property type="match status" value="1"/>
</dbReference>
<dbReference type="SUPFAM" id="SSF51182">
    <property type="entry name" value="RmlC-like cupins"/>
    <property type="match status" value="1"/>
</dbReference>
<sequence>MVDLRQGGRGLGGSYAWDGPHLVTGWHSHDMHQIEYAISGVIEVETAAAHYLLPPQQAAWIPAGLEHSATMNSSVRSVAVLFDPSLIRSPGDRARIIAVPLLIREMVIYAQRWPINDAQPDPVADGFFRTLGHLLIEALDQETPLDLPTPTDPLLAAAATYTRQHLEAVTVEQVSRAVGVSERTLRRQFRAELGLSWRDYLTRARLLRAMALLAEPGPSVLEVSNAVGFDSPSSFARTFTRHCGESPSDYRRRVTART</sequence>